<dbReference type="Gene3D" id="2.60.40.10">
    <property type="entry name" value="Immunoglobulins"/>
    <property type="match status" value="5"/>
</dbReference>
<dbReference type="SMART" id="SM00060">
    <property type="entry name" value="FN3"/>
    <property type="match status" value="5"/>
</dbReference>
<reference evidence="4" key="1">
    <citation type="submission" date="2020-10" db="EMBL/GenBank/DDBJ databases">
        <authorList>
            <person name="Gilroy R."/>
        </authorList>
    </citation>
    <scope>NUCLEOTIDE SEQUENCE</scope>
    <source>
        <strain evidence="4">2889</strain>
    </source>
</reference>
<dbReference type="InterPro" id="IPR050991">
    <property type="entry name" value="ECM_Regulatory_Proteins"/>
</dbReference>
<feature type="domain" description="Fibronectin type-III" evidence="3">
    <location>
        <begin position="1165"/>
        <end position="1250"/>
    </location>
</feature>
<dbReference type="InterPro" id="IPR003961">
    <property type="entry name" value="FN3_dom"/>
</dbReference>
<evidence type="ECO:0000259" key="3">
    <source>
        <dbReference type="PROSITE" id="PS50853"/>
    </source>
</evidence>
<evidence type="ECO:0000313" key="4">
    <source>
        <dbReference type="EMBL" id="MBO8433618.1"/>
    </source>
</evidence>
<dbReference type="EMBL" id="JADIMZ010000158">
    <property type="protein sequence ID" value="MBO8433618.1"/>
    <property type="molecule type" value="Genomic_DNA"/>
</dbReference>
<dbReference type="CDD" id="cd00063">
    <property type="entry name" value="FN3"/>
    <property type="match status" value="3"/>
</dbReference>
<proteinExistence type="predicted"/>
<feature type="chain" id="PRO_5039513541" evidence="2">
    <location>
        <begin position="21"/>
        <end position="1429"/>
    </location>
</feature>
<evidence type="ECO:0000256" key="1">
    <source>
        <dbReference type="ARBA" id="ARBA00022737"/>
    </source>
</evidence>
<feature type="domain" description="Fibronectin type-III" evidence="3">
    <location>
        <begin position="684"/>
        <end position="781"/>
    </location>
</feature>
<dbReference type="SUPFAM" id="SSF49265">
    <property type="entry name" value="Fibronectin type III"/>
    <property type="match status" value="3"/>
</dbReference>
<feature type="signal peptide" evidence="2">
    <location>
        <begin position="1"/>
        <end position="20"/>
    </location>
</feature>
<dbReference type="Proteomes" id="UP000823612">
    <property type="component" value="Unassembled WGS sequence"/>
</dbReference>
<evidence type="ECO:0000256" key="2">
    <source>
        <dbReference type="SAM" id="SignalP"/>
    </source>
</evidence>
<dbReference type="PANTHER" id="PTHR46708">
    <property type="entry name" value="TENASCIN"/>
    <property type="match status" value="1"/>
</dbReference>
<gene>
    <name evidence="4" type="ORF">IAB08_10065</name>
</gene>
<sequence length="1429" mass="156321">MKKILTGLFLCAAFIGWISAQQVEFYDFTSEITGSYTSLEGGTVIGLSSQVKGERFGQLLFNETDTLSLPEEAGSDNPAHVEGIPLGFDFKFGGRIYDKFIVSGQGYLLFGERGMENITVAGNNYQLTRGVGPNAGIAIGSDVFGAEHVSFKVEGSSPNRILVVEFAGIAYLQENPSSTFNYQIRLFENDAHVEFLFDEFTVPEDMFQMFLGLKDPSGSTHYRTPDDGSWTNTSLSSNGATWCGGSSFEKGTRFIFRLPGECETPTESIERLALESQSDAVNIDVYADTTGYAEGYLILGSTEPIEGSLDGMEYAEGEEVLGATVVAVGPLTDFDRPNAYNPSTREHFIVQHEGLTPNTTYYYAAYLYNFQCSNAKYTEAVTAQIKTRPNAPDSLAILSLGVNEAEFYTTAHADGSDILIAATTVQAEYNYNRMYIGNFGLFPDDVEVGDTVWHAENYAGETLHHPAIVLYEGAAGASIKIPVNLEDNTIYYFGAFTKGEDGRYSSAFAPAYGITPAQIPFVDHFENMSGAEDNPFVGWDGTQGFELSLSGRWPNIDDGSASASFEANEEGAHQEAFLTLPPMDFPTDSNVLFHVSYSLDPWDMELAEGDSVVFEVSVDGGKTFEKIRAVHYQTAKPYPSDIIVSGHPGAEQAILRVRAVSYNPEAWTLTVNSVEVSGIAFCDVPSSLRGDSYNVVGGNVRVTWSPSLNEESEWNLCLARPDGEGGYGEWSQPEVVQGNSEYWVSGLADNQTYKVRVRAVCGPGNNSQWVEAEILSGRVPTFAEDFNNLALYGSSYYDPYELPSYWSCKANFWNGASDIEDTLSYSPYSSDVEAFDWKTAETPEPGNSNAAIAYHFNNLEYGVEMLVSPTIELIPEDGSVLSFDVAYGNIDEQGAYQALTEAQPGHRMELWVSVDSGRTFITTQPLKVWDSLQLLSLQGNEPVSIDLDGYEGGVAFALAFFGNSGGEPNPILWIDNFGVANSCPVARALEVDLNTLSAESAAIRWVADKTVDEWIVKLESPTATTLYTTADDEYTFSGLTEETAYMASVGHLCGTDTSAWASVEFTTPGAECEPISNLAVSNVTRNAATLAWNGEASSYRIRIKPVERTEWAYYTTEALTYIFSNLELETEYEGGVQSRCSQAASDTSEWVSFENFTTLGITCFAPTDFFFDSASHNSASFHWTGTSDKYQIEWNVRYGDEKGRMVFEGTSGTIAGLSAATSYEAKVRGICSAGDTSDWSEVRVFTTAEAPGCPVPTDLRVESVTENSATLLWSVEGEVEVAGFILRHRASNVQAWDSVQDIADMSYELTGLEPKTAYVWSVLSACADGRYSGWGTQTRFETEAGSATESLDESGLFLTACRHQIHVMNPSALPIERVRVYNLSGAMAEDYVIRSNENVILTTAFSTQVAVVEVLTPDNKAYRFKVMLP</sequence>
<feature type="domain" description="Fibronectin type-III" evidence="3">
    <location>
        <begin position="1255"/>
        <end position="1345"/>
    </location>
</feature>
<dbReference type="InterPro" id="IPR013783">
    <property type="entry name" value="Ig-like_fold"/>
</dbReference>
<evidence type="ECO:0000313" key="5">
    <source>
        <dbReference type="Proteomes" id="UP000823612"/>
    </source>
</evidence>
<feature type="domain" description="Fibronectin type-III" evidence="3">
    <location>
        <begin position="1074"/>
        <end position="1160"/>
    </location>
</feature>
<dbReference type="Pfam" id="PF00041">
    <property type="entry name" value="fn3"/>
    <property type="match status" value="2"/>
</dbReference>
<accession>A0A9D9DVT3</accession>
<reference evidence="4" key="2">
    <citation type="journal article" date="2021" name="PeerJ">
        <title>Extensive microbial diversity within the chicken gut microbiome revealed by metagenomics and culture.</title>
        <authorList>
            <person name="Gilroy R."/>
            <person name="Ravi A."/>
            <person name="Getino M."/>
            <person name="Pursley I."/>
            <person name="Horton D.L."/>
            <person name="Alikhan N.F."/>
            <person name="Baker D."/>
            <person name="Gharbi K."/>
            <person name="Hall N."/>
            <person name="Watson M."/>
            <person name="Adriaenssens E.M."/>
            <person name="Foster-Nyarko E."/>
            <person name="Jarju S."/>
            <person name="Secka A."/>
            <person name="Antonio M."/>
            <person name="Oren A."/>
            <person name="Chaudhuri R.R."/>
            <person name="La Ragione R."/>
            <person name="Hildebrand F."/>
            <person name="Pallen M.J."/>
        </authorList>
    </citation>
    <scope>NUCLEOTIDE SEQUENCE</scope>
    <source>
        <strain evidence="4">2889</strain>
    </source>
</reference>
<dbReference type="PANTHER" id="PTHR46708:SF2">
    <property type="entry name" value="FIBRONECTIN TYPE-III DOMAIN-CONTAINING PROTEIN"/>
    <property type="match status" value="1"/>
</dbReference>
<protein>
    <submittedName>
        <fullName evidence="4">Fibronectin type III domain-containing protein</fullName>
    </submittedName>
</protein>
<name>A0A9D9DVT3_9BACT</name>
<organism evidence="4 5">
    <name type="scientific">Candidatus Pullibacteroides excrementavium</name>
    <dbReference type="NCBI Taxonomy" id="2840905"/>
    <lineage>
        <taxon>Bacteria</taxon>
        <taxon>Pseudomonadati</taxon>
        <taxon>Bacteroidota</taxon>
        <taxon>Bacteroidia</taxon>
        <taxon>Bacteroidales</taxon>
        <taxon>Candidatus Pullibacteroides</taxon>
    </lineage>
</organism>
<keyword evidence="1" id="KW-0677">Repeat</keyword>
<comment type="caution">
    <text evidence="4">The sequence shown here is derived from an EMBL/GenBank/DDBJ whole genome shotgun (WGS) entry which is preliminary data.</text>
</comment>
<dbReference type="PROSITE" id="PS50853">
    <property type="entry name" value="FN3"/>
    <property type="match status" value="4"/>
</dbReference>
<dbReference type="InterPro" id="IPR036116">
    <property type="entry name" value="FN3_sf"/>
</dbReference>
<keyword evidence="2" id="KW-0732">Signal</keyword>